<name>A0A6H9YYC9_9ACTN</name>
<reference evidence="2 3" key="1">
    <citation type="submission" date="2019-09" db="EMBL/GenBank/DDBJ databases">
        <title>Actinomadura physcomitrii sp. nov., a novel actinomycete isolated from moss [Physcomitrium sphaericum (Ludw) Fuernr].</title>
        <authorList>
            <person name="Zhuang X."/>
            <person name="Liu C."/>
        </authorList>
    </citation>
    <scope>NUCLEOTIDE SEQUENCE [LARGE SCALE GENOMIC DNA]</scope>
    <source>
        <strain evidence="2 3">HMC1</strain>
    </source>
</reference>
<sequence length="65" mass="7380">MRLRRYLVKESVETIRYLVLLKTGYEDKIASEIVRRRLALRAALVIVVISMTFIALGATLSDAGR</sequence>
<proteinExistence type="predicted"/>
<gene>
    <name evidence="2" type="ORF">F8566_22940</name>
</gene>
<dbReference type="Proteomes" id="UP000468735">
    <property type="component" value="Unassembled WGS sequence"/>
</dbReference>
<keyword evidence="1" id="KW-1133">Transmembrane helix</keyword>
<feature type="transmembrane region" description="Helical" evidence="1">
    <location>
        <begin position="38"/>
        <end position="60"/>
    </location>
</feature>
<dbReference type="EMBL" id="WBMT01000011">
    <property type="protein sequence ID" value="KAB2346340.1"/>
    <property type="molecule type" value="Genomic_DNA"/>
</dbReference>
<keyword evidence="3" id="KW-1185">Reference proteome</keyword>
<protein>
    <submittedName>
        <fullName evidence="2">Uncharacterized protein</fullName>
    </submittedName>
</protein>
<dbReference type="RefSeq" id="WP_151563166.1">
    <property type="nucleotide sequence ID" value="NZ_WBMT01000011.1"/>
</dbReference>
<organism evidence="2 3">
    <name type="scientific">Actinomadura rudentiformis</name>
    <dbReference type="NCBI Taxonomy" id="359158"/>
    <lineage>
        <taxon>Bacteria</taxon>
        <taxon>Bacillati</taxon>
        <taxon>Actinomycetota</taxon>
        <taxon>Actinomycetes</taxon>
        <taxon>Streptosporangiales</taxon>
        <taxon>Thermomonosporaceae</taxon>
        <taxon>Actinomadura</taxon>
    </lineage>
</organism>
<accession>A0A6H9YYC9</accession>
<evidence type="ECO:0000256" key="1">
    <source>
        <dbReference type="SAM" id="Phobius"/>
    </source>
</evidence>
<comment type="caution">
    <text evidence="2">The sequence shown here is derived from an EMBL/GenBank/DDBJ whole genome shotgun (WGS) entry which is preliminary data.</text>
</comment>
<keyword evidence="1" id="KW-0472">Membrane</keyword>
<dbReference type="AlphaFoldDB" id="A0A6H9YYC9"/>
<evidence type="ECO:0000313" key="2">
    <source>
        <dbReference type="EMBL" id="KAB2346340.1"/>
    </source>
</evidence>
<keyword evidence="1" id="KW-0812">Transmembrane</keyword>
<evidence type="ECO:0000313" key="3">
    <source>
        <dbReference type="Proteomes" id="UP000468735"/>
    </source>
</evidence>